<reference evidence="9" key="3">
    <citation type="submission" date="2025-09" db="UniProtKB">
        <authorList>
            <consortium name="Ensembl"/>
        </authorList>
    </citation>
    <scope>IDENTIFICATION</scope>
</reference>
<dbReference type="GO" id="GO:0005802">
    <property type="term" value="C:trans-Golgi network"/>
    <property type="evidence" value="ECO:0007669"/>
    <property type="project" value="UniProtKB-UniRule"/>
</dbReference>
<keyword evidence="10" id="KW-1185">Reference proteome</keyword>
<dbReference type="PRINTS" id="PR00449">
    <property type="entry name" value="RASTRNSFRMNG"/>
</dbReference>
<proteinExistence type="inferred from homology"/>
<accession>A0A803VC02</accession>
<dbReference type="Pfam" id="PF00071">
    <property type="entry name" value="Ras"/>
    <property type="match status" value="1"/>
</dbReference>
<name>A0A803VC02_FICAL</name>
<dbReference type="GeneTree" id="ENSGT00940000159363"/>
<evidence type="ECO:0000256" key="8">
    <source>
        <dbReference type="SAM" id="Phobius"/>
    </source>
</evidence>
<dbReference type="PROSITE" id="PS51419">
    <property type="entry name" value="RAB"/>
    <property type="match status" value="1"/>
</dbReference>
<dbReference type="FunFam" id="3.40.50.300:FF:001447">
    <property type="entry name" value="Ras-related protein Rab-1B"/>
    <property type="match status" value="1"/>
</dbReference>
<feature type="transmembrane region" description="Helical" evidence="8">
    <location>
        <begin position="28"/>
        <end position="47"/>
    </location>
</feature>
<dbReference type="InterPro" id="IPR005225">
    <property type="entry name" value="Small_GTP-bd"/>
</dbReference>
<dbReference type="Proteomes" id="UP000016665">
    <property type="component" value="Chromosome 26"/>
</dbReference>
<dbReference type="InterPro" id="IPR001806">
    <property type="entry name" value="Small_GTPase"/>
</dbReference>
<dbReference type="GO" id="GO:0045335">
    <property type="term" value="C:phagocytic vesicle"/>
    <property type="evidence" value="ECO:0007669"/>
    <property type="project" value="TreeGrafter"/>
</dbReference>
<reference evidence="9 10" key="1">
    <citation type="journal article" date="2012" name="Nature">
        <title>The genomic landscape of species divergence in Ficedula flycatchers.</title>
        <authorList>
            <person name="Ellegren H."/>
            <person name="Smeds L."/>
            <person name="Burri R."/>
            <person name="Olason P.I."/>
            <person name="Backstrom N."/>
            <person name="Kawakami T."/>
            <person name="Kunstner A."/>
            <person name="Makinen H."/>
            <person name="Nadachowska-Brzyska K."/>
            <person name="Qvarnstrom A."/>
            <person name="Uebbing S."/>
            <person name="Wolf J.B."/>
        </authorList>
    </citation>
    <scope>NUCLEOTIDE SEQUENCE [LARGE SCALE GENOMIC DNA]</scope>
</reference>
<evidence type="ECO:0000256" key="1">
    <source>
        <dbReference type="ARBA" id="ARBA00006270"/>
    </source>
</evidence>
<dbReference type="GO" id="GO:0090385">
    <property type="term" value="P:phagosome-lysosome fusion"/>
    <property type="evidence" value="ECO:0007669"/>
    <property type="project" value="TreeGrafter"/>
</dbReference>
<keyword evidence="3 7" id="KW-0342">GTP-binding</keyword>
<protein>
    <recommendedName>
        <fullName evidence="7">Ras-related protein Rab</fullName>
    </recommendedName>
</protein>
<sequence>MDLGLENAREPQSSRLCPGLPAGNAADWFLGFLGLFFFFLCFVPGFGSGCQWSRAGFALQWNPDTPGSENSPGLPLSDSLGCWQQIWAGSGGRELPAPLILPRWPPAHPGWNWPWAADPGPGFCAWGWGGALGKGRGCAEWPWSPFLSGFLGNSPVDFALKVVQWSESETVRLQLWDIAGQERFTSMTRLYYREASACVIMFDVTNSSTFSNSQKWKQDLDSKLLLPDGSPVPCLLLANKCDLSPWAVTREEVDRFSKENGFSGWVETSVKENKNINEAMRVLIEKMMCSSSGDGSCASAGSGDYISIKETSPPGWACC</sequence>
<gene>
    <name evidence="9" type="primary">RAB29</name>
</gene>
<keyword evidence="4 7" id="KW-0449">Lipoprotein</keyword>
<dbReference type="SMART" id="SM00175">
    <property type="entry name" value="RAB"/>
    <property type="match status" value="1"/>
</dbReference>
<dbReference type="NCBIfam" id="TIGR00231">
    <property type="entry name" value="small_GTP"/>
    <property type="match status" value="1"/>
</dbReference>
<comment type="similarity">
    <text evidence="1 7">Belongs to the small GTPase superfamily. Rab family.</text>
</comment>
<dbReference type="InterPro" id="IPR030697">
    <property type="entry name" value="Rab29/Rab38/Rab32"/>
</dbReference>
<evidence type="ECO:0000256" key="3">
    <source>
        <dbReference type="ARBA" id="ARBA00023134"/>
    </source>
</evidence>
<dbReference type="PANTHER" id="PTHR47981:SF42">
    <property type="entry name" value="RAS-RELATED PROTEIN RAB-7L1-LIKE ISOFORM X1"/>
    <property type="match status" value="1"/>
</dbReference>
<dbReference type="Gene3D" id="3.40.50.300">
    <property type="entry name" value="P-loop containing nucleotide triphosphate hydrolases"/>
    <property type="match status" value="1"/>
</dbReference>
<dbReference type="GO" id="GO:0016020">
    <property type="term" value="C:membrane"/>
    <property type="evidence" value="ECO:0007669"/>
    <property type="project" value="UniProtKB-SubCell"/>
</dbReference>
<comment type="function">
    <text evidence="7">The small GTPases Rab are key regulators in vesicle trafficking.</text>
</comment>
<evidence type="ECO:0000313" key="9">
    <source>
        <dbReference type="Ensembl" id="ENSFALP00000020258.1"/>
    </source>
</evidence>
<keyword evidence="8" id="KW-1133">Transmembrane helix</keyword>
<keyword evidence="8" id="KW-0812">Transmembrane</keyword>
<dbReference type="GO" id="GO:0003924">
    <property type="term" value="F:GTPase activity"/>
    <property type="evidence" value="ECO:0007669"/>
    <property type="project" value="UniProtKB-UniRule"/>
</dbReference>
<evidence type="ECO:0000256" key="5">
    <source>
        <dbReference type="ARBA" id="ARBA00023289"/>
    </source>
</evidence>
<dbReference type="SMART" id="SM00174">
    <property type="entry name" value="RHO"/>
    <property type="match status" value="1"/>
</dbReference>
<dbReference type="GO" id="GO:0005525">
    <property type="term" value="F:GTP binding"/>
    <property type="evidence" value="ECO:0007669"/>
    <property type="project" value="UniProtKB-UniRule"/>
</dbReference>
<evidence type="ECO:0000256" key="6">
    <source>
        <dbReference type="ARBA" id="ARBA00046278"/>
    </source>
</evidence>
<comment type="subcellular location">
    <subcellularLocation>
        <location evidence="6">Endomembrane system</location>
        <topology evidence="6">Lipid-anchor</topology>
        <orientation evidence="6">Cytoplasmic side</orientation>
    </subcellularLocation>
    <subcellularLocation>
        <location evidence="7">Membrane</location>
        <topology evidence="7">Lipid-anchor</topology>
    </subcellularLocation>
</comment>
<reference evidence="9" key="2">
    <citation type="submission" date="2025-08" db="UniProtKB">
        <authorList>
            <consortium name="Ensembl"/>
        </authorList>
    </citation>
    <scope>IDENTIFICATION</scope>
</reference>
<evidence type="ECO:0000313" key="10">
    <source>
        <dbReference type="Proteomes" id="UP000016665"/>
    </source>
</evidence>
<keyword evidence="7 8" id="KW-0472">Membrane</keyword>
<dbReference type="SMART" id="SM00173">
    <property type="entry name" value="RAS"/>
    <property type="match status" value="1"/>
</dbReference>
<dbReference type="CDD" id="cd04107">
    <property type="entry name" value="Rab32_Rab38"/>
    <property type="match status" value="1"/>
</dbReference>
<dbReference type="GO" id="GO:0008333">
    <property type="term" value="P:endosome to lysosome transport"/>
    <property type="evidence" value="ECO:0007669"/>
    <property type="project" value="TreeGrafter"/>
</dbReference>
<dbReference type="InterPro" id="IPR027417">
    <property type="entry name" value="P-loop_NTPase"/>
</dbReference>
<dbReference type="GO" id="GO:0005770">
    <property type="term" value="C:late endosome"/>
    <property type="evidence" value="ECO:0007669"/>
    <property type="project" value="TreeGrafter"/>
</dbReference>
<keyword evidence="2 7" id="KW-0547">Nucleotide-binding</keyword>
<evidence type="ECO:0000256" key="2">
    <source>
        <dbReference type="ARBA" id="ARBA00022741"/>
    </source>
</evidence>
<organism evidence="9 10">
    <name type="scientific">Ficedula albicollis</name>
    <name type="common">Collared flycatcher</name>
    <name type="synonym">Muscicapa albicollis</name>
    <dbReference type="NCBI Taxonomy" id="59894"/>
    <lineage>
        <taxon>Eukaryota</taxon>
        <taxon>Metazoa</taxon>
        <taxon>Chordata</taxon>
        <taxon>Craniata</taxon>
        <taxon>Vertebrata</taxon>
        <taxon>Euteleostomi</taxon>
        <taxon>Archelosauria</taxon>
        <taxon>Archosauria</taxon>
        <taxon>Dinosauria</taxon>
        <taxon>Saurischia</taxon>
        <taxon>Theropoda</taxon>
        <taxon>Coelurosauria</taxon>
        <taxon>Aves</taxon>
        <taxon>Neognathae</taxon>
        <taxon>Neoaves</taxon>
        <taxon>Telluraves</taxon>
        <taxon>Australaves</taxon>
        <taxon>Passeriformes</taxon>
        <taxon>Muscicapidae</taxon>
        <taxon>Ficedula</taxon>
    </lineage>
</organism>
<dbReference type="PANTHER" id="PTHR47981">
    <property type="entry name" value="RAB FAMILY"/>
    <property type="match status" value="1"/>
</dbReference>
<dbReference type="GO" id="GO:0005764">
    <property type="term" value="C:lysosome"/>
    <property type="evidence" value="ECO:0007669"/>
    <property type="project" value="TreeGrafter"/>
</dbReference>
<dbReference type="AlphaFoldDB" id="A0A803VC02"/>
<dbReference type="Ensembl" id="ENSFALT00000038200.1">
    <property type="protein sequence ID" value="ENSFALP00000020258.1"/>
    <property type="gene ID" value="ENSFALG00000000601.2"/>
</dbReference>
<evidence type="ECO:0000256" key="7">
    <source>
        <dbReference type="RuleBase" id="RU367128"/>
    </source>
</evidence>
<dbReference type="SUPFAM" id="SSF52540">
    <property type="entry name" value="P-loop containing nucleoside triphosphate hydrolases"/>
    <property type="match status" value="1"/>
</dbReference>
<evidence type="ECO:0000256" key="4">
    <source>
        <dbReference type="ARBA" id="ARBA00023288"/>
    </source>
</evidence>
<keyword evidence="5 7" id="KW-0636">Prenylation</keyword>